<feature type="compositionally biased region" description="Basic and acidic residues" evidence="1">
    <location>
        <begin position="1"/>
        <end position="10"/>
    </location>
</feature>
<organism evidence="3 4">
    <name type="scientific">Senna tora</name>
    <dbReference type="NCBI Taxonomy" id="362788"/>
    <lineage>
        <taxon>Eukaryota</taxon>
        <taxon>Viridiplantae</taxon>
        <taxon>Streptophyta</taxon>
        <taxon>Embryophyta</taxon>
        <taxon>Tracheophyta</taxon>
        <taxon>Spermatophyta</taxon>
        <taxon>Magnoliopsida</taxon>
        <taxon>eudicotyledons</taxon>
        <taxon>Gunneridae</taxon>
        <taxon>Pentapetalae</taxon>
        <taxon>rosids</taxon>
        <taxon>fabids</taxon>
        <taxon>Fabales</taxon>
        <taxon>Fabaceae</taxon>
        <taxon>Caesalpinioideae</taxon>
        <taxon>Cassia clade</taxon>
        <taxon>Senna</taxon>
    </lineage>
</organism>
<protein>
    <submittedName>
        <fullName evidence="3">Uncharacterized protein</fullName>
    </submittedName>
</protein>
<reference evidence="3" key="1">
    <citation type="submission" date="2020-09" db="EMBL/GenBank/DDBJ databases">
        <title>Genome-Enabled Discovery of Anthraquinone Biosynthesis in Senna tora.</title>
        <authorList>
            <person name="Kang S.-H."/>
            <person name="Pandey R.P."/>
            <person name="Lee C.-M."/>
            <person name="Sim J.-S."/>
            <person name="Jeong J.-T."/>
            <person name="Choi B.-S."/>
            <person name="Jung M."/>
            <person name="Ginzburg D."/>
            <person name="Zhao K."/>
            <person name="Won S.Y."/>
            <person name="Oh T.-J."/>
            <person name="Yu Y."/>
            <person name="Kim N.-H."/>
            <person name="Lee O.R."/>
            <person name="Lee T.-H."/>
            <person name="Bashyal P."/>
            <person name="Kim T.-S."/>
            <person name="Lee W.-H."/>
            <person name="Kawkins C."/>
            <person name="Kim C.-K."/>
            <person name="Kim J.S."/>
            <person name="Ahn B.O."/>
            <person name="Rhee S.Y."/>
            <person name="Sohng J.K."/>
        </authorList>
    </citation>
    <scope>NUCLEOTIDE SEQUENCE</scope>
    <source>
        <tissue evidence="3">Leaf</tissue>
    </source>
</reference>
<gene>
    <name evidence="3" type="ORF">G2W53_003733</name>
</gene>
<accession>A0A834XAN2</accession>
<proteinExistence type="predicted"/>
<keyword evidence="2" id="KW-0812">Transmembrane</keyword>
<keyword evidence="4" id="KW-1185">Reference proteome</keyword>
<sequence length="291" mass="32908">MGMKTEKTGRNYEQIGEEWEGRTNRQRKTQIINENLHVANAINYGTIGAATIARQYWFVAIDLSQIIHGSGQHPSTRKTSWHPWDAHAQRLADDSSTNIGRTTMISLITNKLHSTLAICLPSRHGRMATHYVAESWTKVCFRVLTLITNYVVESPLVKAKQADVLVLRLGFRVSIVYVVGCDFFIVLGLGFGNVDCVWCGLRLSAAEEFLIVVDLRLRNDEWTWDQLSFDFPVHISKFGNLTPKSLWLHTVCSEGVVCPILKGSLPFWQMLFGVTTRDYPINMVLPPDEDA</sequence>
<keyword evidence="2" id="KW-1133">Transmembrane helix</keyword>
<comment type="caution">
    <text evidence="3">The sequence shown here is derived from an EMBL/GenBank/DDBJ whole genome shotgun (WGS) entry which is preliminary data.</text>
</comment>
<evidence type="ECO:0000313" key="4">
    <source>
        <dbReference type="Proteomes" id="UP000634136"/>
    </source>
</evidence>
<feature type="transmembrane region" description="Helical" evidence="2">
    <location>
        <begin position="169"/>
        <end position="192"/>
    </location>
</feature>
<evidence type="ECO:0000256" key="1">
    <source>
        <dbReference type="SAM" id="MobiDB-lite"/>
    </source>
</evidence>
<dbReference type="AlphaFoldDB" id="A0A834XAN2"/>
<dbReference type="EMBL" id="JAAIUW010000002">
    <property type="protein sequence ID" value="KAF7841435.1"/>
    <property type="molecule type" value="Genomic_DNA"/>
</dbReference>
<name>A0A834XAN2_9FABA</name>
<keyword evidence="2" id="KW-0472">Membrane</keyword>
<evidence type="ECO:0000313" key="3">
    <source>
        <dbReference type="EMBL" id="KAF7841435.1"/>
    </source>
</evidence>
<evidence type="ECO:0000256" key="2">
    <source>
        <dbReference type="SAM" id="Phobius"/>
    </source>
</evidence>
<dbReference type="Proteomes" id="UP000634136">
    <property type="component" value="Unassembled WGS sequence"/>
</dbReference>
<feature type="region of interest" description="Disordered" evidence="1">
    <location>
        <begin position="1"/>
        <end position="24"/>
    </location>
</feature>